<name>A0A6G7KC79_9LACT</name>
<dbReference type="PANTHER" id="PTHR11692:SF0">
    <property type="entry name" value="BIFUNCTIONAL PURINE BIOSYNTHESIS PROTEIN ATIC"/>
    <property type="match status" value="1"/>
</dbReference>
<evidence type="ECO:0000259" key="11">
    <source>
        <dbReference type="PROSITE" id="PS51855"/>
    </source>
</evidence>
<evidence type="ECO:0000256" key="6">
    <source>
        <dbReference type="ARBA" id="ARBA00022801"/>
    </source>
</evidence>
<dbReference type="PANTHER" id="PTHR11692">
    <property type="entry name" value="BIFUNCTIONAL PURINE BIOSYNTHESIS PROTEIN PURH"/>
    <property type="match status" value="1"/>
</dbReference>
<comment type="pathway">
    <text evidence="1 10">Purine metabolism; IMP biosynthesis via de novo pathway; IMP from 5-formamido-1-(5-phospho-D-ribosyl)imidazole-4-carboxamide: step 1/1.</text>
</comment>
<sequence length="524" mass="57917">MTKRYALISVSDKTEIERVAKSLIKAGLSLLSTGGTLKALEDAGIPVAAVESVTEFPEMMDGRVKTLHPKIHGGLLGLRSNEKHQAAMSEHGILPIDVVVVNLYPFKETITKADVTLGDAIENIDIGGPSMLRSAAKNYQSVTVVTDPRDYDQLISQLDETGETNLAFRQYLAKKVFQLTAYYDSLIANYLTESFEPLEKEANWPQLVLSYEHNQSLRYGENSHQEADFYTQLNAPNYSISRAEQLHGKALSYNNIKDANAALQIIKEFPEACAVAVKHLNPCGVAIGDNIEQAFDRCFEADPISIFGGIVVVNRPVSLELAEKLHTIFLEIVIAPSFDEDAFQLLAKKKNLRLMTLNFPESHDQKEWEYSSVSGGLLVQNVDDSKELTQFDQWETMTERQPTERELTAMSFGMRVCKHVKSNAIVITNDYRTLGIGSGQMNRVGAAKIALEQAKEALTTLDDTLLVMASDAFFPMDDTVQLANQYGVTAVIQPGGSLKDSDSVKACDEAAMAMVKTGIRHFKH</sequence>
<dbReference type="FunFam" id="3.40.140.20:FF:000002">
    <property type="entry name" value="Bifunctional purine biosynthesis protein PurH"/>
    <property type="match status" value="1"/>
</dbReference>
<dbReference type="Proteomes" id="UP000501451">
    <property type="component" value="Chromosome"/>
</dbReference>
<dbReference type="Gene3D" id="3.40.140.20">
    <property type="match status" value="2"/>
</dbReference>
<evidence type="ECO:0000256" key="3">
    <source>
        <dbReference type="ARBA" id="ARBA00007667"/>
    </source>
</evidence>
<dbReference type="SUPFAM" id="SSF53927">
    <property type="entry name" value="Cytidine deaminase-like"/>
    <property type="match status" value="1"/>
</dbReference>
<keyword evidence="5 10" id="KW-0658">Purine biosynthesis</keyword>
<dbReference type="CDD" id="cd01421">
    <property type="entry name" value="IMPCH"/>
    <property type="match status" value="1"/>
</dbReference>
<feature type="domain" description="MGS-like" evidence="11">
    <location>
        <begin position="1"/>
        <end position="146"/>
    </location>
</feature>
<dbReference type="GO" id="GO:0003937">
    <property type="term" value="F:IMP cyclohydrolase activity"/>
    <property type="evidence" value="ECO:0007669"/>
    <property type="project" value="UniProtKB-UniRule"/>
</dbReference>
<dbReference type="EC" id="3.5.4.10" evidence="10"/>
<keyword evidence="6 10" id="KW-0378">Hydrolase</keyword>
<evidence type="ECO:0000256" key="2">
    <source>
        <dbReference type="ARBA" id="ARBA00004954"/>
    </source>
</evidence>
<keyword evidence="13" id="KW-1185">Reference proteome</keyword>
<dbReference type="PROSITE" id="PS51855">
    <property type="entry name" value="MGS"/>
    <property type="match status" value="1"/>
</dbReference>
<keyword evidence="7 10" id="KW-0511">Multifunctional enzyme</keyword>
<gene>
    <name evidence="10 12" type="primary">purH</name>
    <name evidence="12" type="ORF">G7057_10660</name>
</gene>
<evidence type="ECO:0000256" key="4">
    <source>
        <dbReference type="ARBA" id="ARBA00022679"/>
    </source>
</evidence>
<dbReference type="FunFam" id="3.40.140.20:FF:000001">
    <property type="entry name" value="Bifunctional purine biosynthesis protein PurH"/>
    <property type="match status" value="1"/>
</dbReference>
<comment type="pathway">
    <text evidence="2 10">Purine metabolism; IMP biosynthesis via de novo pathway; 5-formamido-1-(5-phospho-D-ribosyl)imidazole-4-carboxamide from 5-amino-1-(5-phospho-D-ribosyl)imidazole-4-carboxamide (10-formyl THF route): step 1/1.</text>
</comment>
<dbReference type="EC" id="2.1.2.3" evidence="10"/>
<dbReference type="AlphaFoldDB" id="A0A6G7KC79"/>
<dbReference type="Pfam" id="PF02142">
    <property type="entry name" value="MGS"/>
    <property type="match status" value="1"/>
</dbReference>
<dbReference type="SUPFAM" id="SSF52335">
    <property type="entry name" value="Methylglyoxal synthase-like"/>
    <property type="match status" value="1"/>
</dbReference>
<dbReference type="SMART" id="SM00798">
    <property type="entry name" value="AICARFT_IMPCHas"/>
    <property type="match status" value="1"/>
</dbReference>
<comment type="catalytic activity">
    <reaction evidence="9 10">
        <text>IMP + H2O = 5-formamido-1-(5-phospho-D-ribosyl)imidazole-4-carboxamide</text>
        <dbReference type="Rhea" id="RHEA:18445"/>
        <dbReference type="ChEBI" id="CHEBI:15377"/>
        <dbReference type="ChEBI" id="CHEBI:58053"/>
        <dbReference type="ChEBI" id="CHEBI:58467"/>
        <dbReference type="EC" id="3.5.4.10"/>
    </reaction>
</comment>
<comment type="similarity">
    <text evidence="3 10">Belongs to the PurH family.</text>
</comment>
<keyword evidence="4 10" id="KW-0808">Transferase</keyword>
<dbReference type="InterPro" id="IPR036914">
    <property type="entry name" value="MGS-like_dom_sf"/>
</dbReference>
<dbReference type="InterPro" id="IPR011607">
    <property type="entry name" value="MGS-like_dom"/>
</dbReference>
<dbReference type="RefSeq" id="WP_166163628.1">
    <property type="nucleotide sequence ID" value="NZ_CP049740.1"/>
</dbReference>
<comment type="domain">
    <text evidence="10">The IMP cyclohydrolase activity resides in the N-terminal region.</text>
</comment>
<dbReference type="PIRSF" id="PIRSF000414">
    <property type="entry name" value="AICARFT_IMPCHas"/>
    <property type="match status" value="1"/>
</dbReference>
<protein>
    <recommendedName>
        <fullName evidence="10">Bifunctional purine biosynthesis protein PurH</fullName>
    </recommendedName>
    <domain>
        <recommendedName>
            <fullName evidence="10">Phosphoribosylaminoimidazolecarboxamide formyltransferase</fullName>
            <ecNumber evidence="10">2.1.2.3</ecNumber>
        </recommendedName>
        <alternativeName>
            <fullName evidence="10">AICAR transformylase</fullName>
        </alternativeName>
    </domain>
    <domain>
        <recommendedName>
            <fullName evidence="10">IMP cyclohydrolase</fullName>
            <ecNumber evidence="10">3.5.4.10</ecNumber>
        </recommendedName>
        <alternativeName>
            <fullName evidence="10">ATIC</fullName>
        </alternativeName>
        <alternativeName>
            <fullName evidence="10">IMP synthase</fullName>
        </alternativeName>
        <alternativeName>
            <fullName evidence="10">Inosinicase</fullName>
        </alternativeName>
    </domain>
</protein>
<dbReference type="UniPathway" id="UPA00074">
    <property type="reaction ID" value="UER00133"/>
</dbReference>
<dbReference type="SMART" id="SM00851">
    <property type="entry name" value="MGS"/>
    <property type="match status" value="1"/>
</dbReference>
<evidence type="ECO:0000256" key="7">
    <source>
        <dbReference type="ARBA" id="ARBA00023268"/>
    </source>
</evidence>
<dbReference type="KEGG" id="jar:G7057_10660"/>
<dbReference type="InterPro" id="IPR024051">
    <property type="entry name" value="AICAR_Tfase_dup_dom_sf"/>
</dbReference>
<evidence type="ECO:0000256" key="10">
    <source>
        <dbReference type="HAMAP-Rule" id="MF_00139"/>
    </source>
</evidence>
<dbReference type="Pfam" id="PF01808">
    <property type="entry name" value="AICARFT_IMPCHas"/>
    <property type="match status" value="1"/>
</dbReference>
<dbReference type="GO" id="GO:0005829">
    <property type="term" value="C:cytosol"/>
    <property type="evidence" value="ECO:0007669"/>
    <property type="project" value="TreeGrafter"/>
</dbReference>
<dbReference type="GO" id="GO:0006189">
    <property type="term" value="P:'de novo' IMP biosynthetic process"/>
    <property type="evidence" value="ECO:0007669"/>
    <property type="project" value="UniProtKB-UniRule"/>
</dbReference>
<evidence type="ECO:0000313" key="13">
    <source>
        <dbReference type="Proteomes" id="UP000501451"/>
    </source>
</evidence>
<dbReference type="FunFam" id="3.40.50.1380:FF:000001">
    <property type="entry name" value="Bifunctional purine biosynthesis protein PurH"/>
    <property type="match status" value="1"/>
</dbReference>
<proteinExistence type="inferred from homology"/>
<dbReference type="NCBIfam" id="TIGR00355">
    <property type="entry name" value="purH"/>
    <property type="match status" value="1"/>
</dbReference>
<evidence type="ECO:0000313" key="12">
    <source>
        <dbReference type="EMBL" id="QII82856.1"/>
    </source>
</evidence>
<evidence type="ECO:0000256" key="9">
    <source>
        <dbReference type="ARBA" id="ARBA00050687"/>
    </source>
</evidence>
<evidence type="ECO:0000256" key="8">
    <source>
        <dbReference type="ARBA" id="ARBA00050488"/>
    </source>
</evidence>
<dbReference type="InterPro" id="IPR016193">
    <property type="entry name" value="Cytidine_deaminase-like"/>
</dbReference>
<organism evidence="12 13">
    <name type="scientific">Jeotgalibaca arthritidis</name>
    <dbReference type="NCBI Taxonomy" id="1868794"/>
    <lineage>
        <taxon>Bacteria</taxon>
        <taxon>Bacillati</taxon>
        <taxon>Bacillota</taxon>
        <taxon>Bacilli</taxon>
        <taxon>Lactobacillales</taxon>
        <taxon>Carnobacteriaceae</taxon>
        <taxon>Jeotgalibaca</taxon>
    </lineage>
</organism>
<accession>A0A6G7KC79</accession>
<comment type="catalytic activity">
    <reaction evidence="8 10">
        <text>(6R)-10-formyltetrahydrofolate + 5-amino-1-(5-phospho-beta-D-ribosyl)imidazole-4-carboxamide = 5-formamido-1-(5-phospho-D-ribosyl)imidazole-4-carboxamide + (6S)-5,6,7,8-tetrahydrofolate</text>
        <dbReference type="Rhea" id="RHEA:22192"/>
        <dbReference type="ChEBI" id="CHEBI:57453"/>
        <dbReference type="ChEBI" id="CHEBI:58467"/>
        <dbReference type="ChEBI" id="CHEBI:58475"/>
        <dbReference type="ChEBI" id="CHEBI:195366"/>
        <dbReference type="EC" id="2.1.2.3"/>
    </reaction>
</comment>
<reference evidence="12 13" key="1">
    <citation type="journal article" date="2017" name="Int. J. Syst. Evol. Microbiol.">
        <title>Jeotgalibaca porci sp. nov. and Jeotgalibaca arthritidis sp. nov., isolated from pigs, and emended description of the genus Jeotgalibaca.</title>
        <authorList>
            <person name="Zamora L."/>
            <person name="Perez-Sancho M."/>
            <person name="Dominguez L."/>
            <person name="Fernandez-Garayzabal J.F."/>
            <person name="Vela A.I."/>
        </authorList>
    </citation>
    <scope>NUCLEOTIDE SEQUENCE [LARGE SCALE GENOMIC DNA]</scope>
    <source>
        <strain evidence="12 13">CECT 9157</strain>
    </source>
</reference>
<dbReference type="Gene3D" id="3.40.50.1380">
    <property type="entry name" value="Methylglyoxal synthase-like domain"/>
    <property type="match status" value="1"/>
</dbReference>
<dbReference type="GO" id="GO:0004643">
    <property type="term" value="F:phosphoribosylaminoimidazolecarboxamide formyltransferase activity"/>
    <property type="evidence" value="ECO:0007669"/>
    <property type="project" value="UniProtKB-UniRule"/>
</dbReference>
<dbReference type="NCBIfam" id="NF002049">
    <property type="entry name" value="PRK00881.1"/>
    <property type="match status" value="1"/>
</dbReference>
<evidence type="ECO:0000256" key="5">
    <source>
        <dbReference type="ARBA" id="ARBA00022755"/>
    </source>
</evidence>
<dbReference type="EMBL" id="CP049740">
    <property type="protein sequence ID" value="QII82856.1"/>
    <property type="molecule type" value="Genomic_DNA"/>
</dbReference>
<evidence type="ECO:0000256" key="1">
    <source>
        <dbReference type="ARBA" id="ARBA00004844"/>
    </source>
</evidence>
<dbReference type="InterPro" id="IPR002695">
    <property type="entry name" value="PurH-like"/>
</dbReference>
<dbReference type="HAMAP" id="MF_00139">
    <property type="entry name" value="PurH"/>
    <property type="match status" value="1"/>
</dbReference>